<comment type="caution">
    <text evidence="1">The sequence shown here is derived from an EMBL/GenBank/DDBJ whole genome shotgun (WGS) entry which is preliminary data.</text>
</comment>
<reference evidence="1 2" key="1">
    <citation type="journal article" date="2015" name="Genome Biol.">
        <title>Comparative genomics of Steinernema reveals deeply conserved gene regulatory networks.</title>
        <authorList>
            <person name="Dillman A.R."/>
            <person name="Macchietto M."/>
            <person name="Porter C.F."/>
            <person name="Rogers A."/>
            <person name="Williams B."/>
            <person name="Antoshechkin I."/>
            <person name="Lee M.M."/>
            <person name="Goodwin Z."/>
            <person name="Lu X."/>
            <person name="Lewis E.E."/>
            <person name="Goodrich-Blair H."/>
            <person name="Stock S.P."/>
            <person name="Adams B.J."/>
            <person name="Sternberg P.W."/>
            <person name="Mortazavi A."/>
        </authorList>
    </citation>
    <scope>NUCLEOTIDE SEQUENCE [LARGE SCALE GENOMIC DNA]</scope>
    <source>
        <strain evidence="1 2">ALL</strain>
    </source>
</reference>
<dbReference type="Proteomes" id="UP000298663">
    <property type="component" value="Unassembled WGS sequence"/>
</dbReference>
<protein>
    <submittedName>
        <fullName evidence="1">Uncharacterized protein</fullName>
    </submittedName>
</protein>
<reference evidence="1 2" key="2">
    <citation type="journal article" date="2019" name="G3 (Bethesda)">
        <title>Hybrid Assembly of the Genome of the Entomopathogenic Nematode Steinernema carpocapsae Identifies the X-Chromosome.</title>
        <authorList>
            <person name="Serra L."/>
            <person name="Macchietto M."/>
            <person name="Macias-Munoz A."/>
            <person name="McGill C.J."/>
            <person name="Rodriguez I.M."/>
            <person name="Rodriguez B."/>
            <person name="Murad R."/>
            <person name="Mortazavi A."/>
        </authorList>
    </citation>
    <scope>NUCLEOTIDE SEQUENCE [LARGE SCALE GENOMIC DNA]</scope>
    <source>
        <strain evidence="1 2">ALL</strain>
    </source>
</reference>
<organism evidence="1 2">
    <name type="scientific">Steinernema carpocapsae</name>
    <name type="common">Entomopathogenic nematode</name>
    <dbReference type="NCBI Taxonomy" id="34508"/>
    <lineage>
        <taxon>Eukaryota</taxon>
        <taxon>Metazoa</taxon>
        <taxon>Ecdysozoa</taxon>
        <taxon>Nematoda</taxon>
        <taxon>Chromadorea</taxon>
        <taxon>Rhabditida</taxon>
        <taxon>Tylenchina</taxon>
        <taxon>Panagrolaimomorpha</taxon>
        <taxon>Strongyloidoidea</taxon>
        <taxon>Steinernematidae</taxon>
        <taxon>Steinernema</taxon>
    </lineage>
</organism>
<dbReference type="AlphaFoldDB" id="A0A4U5PG07"/>
<proteinExistence type="predicted"/>
<gene>
    <name evidence="1" type="ORF">L596_009494</name>
</gene>
<evidence type="ECO:0000313" key="2">
    <source>
        <dbReference type="Proteomes" id="UP000298663"/>
    </source>
</evidence>
<name>A0A4U5PG07_STECR</name>
<sequence length="104" mass="12271">MFRLNDYFYSNLERIEEEERRRVWSGRWWRGGVRRGEKMGLNSLGWMGLPRQRQHLPAEEKKMEESRDSSHPGWLGLLRCPVPLFAAIPAHLTLIWTETGVLPP</sequence>
<dbReference type="EMBL" id="AZBU02000002">
    <property type="protein sequence ID" value="TKR95306.1"/>
    <property type="molecule type" value="Genomic_DNA"/>
</dbReference>
<accession>A0A4U5PG07</accession>
<evidence type="ECO:0000313" key="1">
    <source>
        <dbReference type="EMBL" id="TKR95306.1"/>
    </source>
</evidence>
<keyword evidence="2" id="KW-1185">Reference proteome</keyword>